<dbReference type="PANTHER" id="PTHR43280:SF28">
    <property type="entry name" value="HTH-TYPE TRANSCRIPTIONAL ACTIVATOR RHAS"/>
    <property type="match status" value="1"/>
</dbReference>
<dbReference type="PROSITE" id="PS01124">
    <property type="entry name" value="HTH_ARAC_FAMILY_2"/>
    <property type="match status" value="1"/>
</dbReference>
<evidence type="ECO:0000256" key="1">
    <source>
        <dbReference type="ARBA" id="ARBA00023015"/>
    </source>
</evidence>
<organism evidence="5 6">
    <name type="scientific">Brucella tritici</name>
    <dbReference type="NCBI Taxonomy" id="94626"/>
    <lineage>
        <taxon>Bacteria</taxon>
        <taxon>Pseudomonadati</taxon>
        <taxon>Pseudomonadota</taxon>
        <taxon>Alphaproteobacteria</taxon>
        <taxon>Hyphomicrobiales</taxon>
        <taxon>Brucellaceae</taxon>
        <taxon>Brucella/Ochrobactrum group</taxon>
        <taxon>Brucella</taxon>
    </lineage>
</organism>
<dbReference type="InterPro" id="IPR035418">
    <property type="entry name" value="AraC-bd_2"/>
</dbReference>
<dbReference type="Pfam" id="PF12833">
    <property type="entry name" value="HTH_18"/>
    <property type="match status" value="1"/>
</dbReference>
<comment type="caution">
    <text evidence="5">The sequence shown here is derived from an EMBL/GenBank/DDBJ whole genome shotgun (WGS) entry which is preliminary data.</text>
</comment>
<sequence>MHIFLRMQAGFSGRGVMYLSSNEPQKGVYITNKNLPEKDRTENWRELVSLHYEALETSTECATAIDGSIHSLQLGERLIMFATYGNHRCVRTREWIKRCTYDYYYVQLCVSGLCYGTFDGREINLAPGDIHIGSVTAVFDGICSNSTATITLFLEKDELEYVCGKSHLNGTIIRSNTALGKLIGGLFRSSYREAGDFSFQEGVACGDVLLNLLASTVKHDHDNIHSAPSEQLRNQVLDFINRNIIDPKMGVDQILERFAISRSHLYRLLEADGGAAGLIRKKRLQLARNELIRRNEDEKLRIKAIASKYGFSNASQFAKSFQQHFSLAPSEFLKRLSENERNGGQITMLHEHLGDISERSNSMFAR</sequence>
<dbReference type="Pfam" id="PF14525">
    <property type="entry name" value="AraC_binding_2"/>
    <property type="match status" value="1"/>
</dbReference>
<protein>
    <submittedName>
        <fullName evidence="5">Helix-turn-helix domain-containing protein</fullName>
    </submittedName>
</protein>
<proteinExistence type="predicted"/>
<dbReference type="AlphaFoldDB" id="A0A7V7VXF1"/>
<reference evidence="5 6" key="1">
    <citation type="submission" date="2019-09" db="EMBL/GenBank/DDBJ databases">
        <title>Taxonomic organization of the family Brucellaceae based on a phylogenomic approach.</title>
        <authorList>
            <person name="Leclercq S."/>
            <person name="Cloeckaert A."/>
            <person name="Zygmunt M.S."/>
        </authorList>
    </citation>
    <scope>NUCLEOTIDE SEQUENCE [LARGE SCALE GENOMIC DNA]</scope>
    <source>
        <strain evidence="5 6">TA93</strain>
    </source>
</reference>
<evidence type="ECO:0000259" key="4">
    <source>
        <dbReference type="PROSITE" id="PS01124"/>
    </source>
</evidence>
<evidence type="ECO:0000256" key="3">
    <source>
        <dbReference type="ARBA" id="ARBA00023163"/>
    </source>
</evidence>
<dbReference type="GO" id="GO:0003700">
    <property type="term" value="F:DNA-binding transcription factor activity"/>
    <property type="evidence" value="ECO:0007669"/>
    <property type="project" value="InterPro"/>
</dbReference>
<name>A0A7V7VXF1_9HYPH</name>
<accession>A0A7V7VXF1</accession>
<feature type="domain" description="HTH araC/xylS-type" evidence="4">
    <location>
        <begin position="234"/>
        <end position="335"/>
    </location>
</feature>
<gene>
    <name evidence="5" type="ORF">F9K94_02215</name>
</gene>
<keyword evidence="2" id="KW-0238">DNA-binding</keyword>
<dbReference type="PANTHER" id="PTHR43280">
    <property type="entry name" value="ARAC-FAMILY TRANSCRIPTIONAL REGULATOR"/>
    <property type="match status" value="1"/>
</dbReference>
<dbReference type="InterPro" id="IPR020449">
    <property type="entry name" value="Tscrpt_reg_AraC-type_HTH"/>
</dbReference>
<dbReference type="SMART" id="SM00342">
    <property type="entry name" value="HTH_ARAC"/>
    <property type="match status" value="1"/>
</dbReference>
<dbReference type="PRINTS" id="PR00032">
    <property type="entry name" value="HTHARAC"/>
</dbReference>
<evidence type="ECO:0000313" key="5">
    <source>
        <dbReference type="EMBL" id="KAB2659029.1"/>
    </source>
</evidence>
<evidence type="ECO:0000313" key="6">
    <source>
        <dbReference type="Proteomes" id="UP000460650"/>
    </source>
</evidence>
<dbReference type="EMBL" id="WBVY01000001">
    <property type="protein sequence ID" value="KAB2659029.1"/>
    <property type="molecule type" value="Genomic_DNA"/>
</dbReference>
<dbReference type="GO" id="GO:0043565">
    <property type="term" value="F:sequence-specific DNA binding"/>
    <property type="evidence" value="ECO:0007669"/>
    <property type="project" value="InterPro"/>
</dbReference>
<dbReference type="InterPro" id="IPR018060">
    <property type="entry name" value="HTH_AraC"/>
</dbReference>
<dbReference type="SUPFAM" id="SSF46689">
    <property type="entry name" value="Homeodomain-like"/>
    <property type="match status" value="1"/>
</dbReference>
<evidence type="ECO:0000256" key="2">
    <source>
        <dbReference type="ARBA" id="ARBA00023125"/>
    </source>
</evidence>
<dbReference type="Gene3D" id="1.10.10.60">
    <property type="entry name" value="Homeodomain-like"/>
    <property type="match status" value="1"/>
</dbReference>
<keyword evidence="3" id="KW-0804">Transcription</keyword>
<dbReference type="InterPro" id="IPR009057">
    <property type="entry name" value="Homeodomain-like_sf"/>
</dbReference>
<dbReference type="Proteomes" id="UP000460650">
    <property type="component" value="Unassembled WGS sequence"/>
</dbReference>
<keyword evidence="1" id="KW-0805">Transcription regulation</keyword>